<dbReference type="GO" id="GO:0008380">
    <property type="term" value="P:RNA splicing"/>
    <property type="evidence" value="ECO:0007669"/>
    <property type="project" value="UniProtKB-KW"/>
</dbReference>
<feature type="compositionally biased region" description="Pro residues" evidence="9">
    <location>
        <begin position="248"/>
        <end position="258"/>
    </location>
</feature>
<evidence type="ECO:0000256" key="3">
    <source>
        <dbReference type="ARBA" id="ARBA00018615"/>
    </source>
</evidence>
<dbReference type="InterPro" id="IPR019367">
    <property type="entry name" value="PDZ-binding_CRIPT"/>
</dbReference>
<evidence type="ECO:0000313" key="11">
    <source>
        <dbReference type="EMBL" id="CAH0364152.1"/>
    </source>
</evidence>
<dbReference type="Pfam" id="PF00397">
    <property type="entry name" value="WW"/>
    <property type="match status" value="1"/>
</dbReference>
<dbReference type="EMBL" id="CAKKNE010000001">
    <property type="protein sequence ID" value="CAH0364152.1"/>
    <property type="molecule type" value="Genomic_DNA"/>
</dbReference>
<dbReference type="CDD" id="cd00201">
    <property type="entry name" value="WW"/>
    <property type="match status" value="1"/>
</dbReference>
<evidence type="ECO:0000256" key="5">
    <source>
        <dbReference type="ARBA" id="ARBA00022664"/>
    </source>
</evidence>
<keyword evidence="4" id="KW-0963">Cytoplasm</keyword>
<feature type="region of interest" description="Disordered" evidence="9">
    <location>
        <begin position="181"/>
        <end position="201"/>
    </location>
</feature>
<dbReference type="InterPro" id="IPR036020">
    <property type="entry name" value="WW_dom_sf"/>
</dbReference>
<evidence type="ECO:0000256" key="9">
    <source>
        <dbReference type="SAM" id="MobiDB-lite"/>
    </source>
</evidence>
<evidence type="ECO:0000256" key="7">
    <source>
        <dbReference type="ARBA" id="ARBA00023187"/>
    </source>
</evidence>
<feature type="compositionally biased region" description="Basic and acidic residues" evidence="9">
    <location>
        <begin position="300"/>
        <end position="309"/>
    </location>
</feature>
<comment type="caution">
    <text evidence="11">The sequence shown here is derived from an EMBL/GenBank/DDBJ whole genome shotgun (WGS) entry which is preliminary data.</text>
</comment>
<dbReference type="AlphaFoldDB" id="A0A8J2S3T4"/>
<evidence type="ECO:0000256" key="6">
    <source>
        <dbReference type="ARBA" id="ARBA00022728"/>
    </source>
</evidence>
<evidence type="ECO:0000256" key="8">
    <source>
        <dbReference type="ARBA" id="ARBA00032518"/>
    </source>
</evidence>
<keyword evidence="5" id="KW-0507">mRNA processing</keyword>
<dbReference type="Gene3D" id="2.20.70.10">
    <property type="match status" value="1"/>
</dbReference>
<gene>
    <name evidence="11" type="ORF">PECAL_1P05040</name>
</gene>
<name>A0A8J2S3T4_9STRA</name>
<dbReference type="PROSITE" id="PS01159">
    <property type="entry name" value="WW_DOMAIN_1"/>
    <property type="match status" value="1"/>
</dbReference>
<reference evidence="11" key="1">
    <citation type="submission" date="2021-11" db="EMBL/GenBank/DDBJ databases">
        <authorList>
            <consortium name="Genoscope - CEA"/>
            <person name="William W."/>
        </authorList>
    </citation>
    <scope>NUCLEOTIDE SEQUENCE</scope>
</reference>
<dbReference type="GO" id="GO:0005681">
    <property type="term" value="C:spliceosomal complex"/>
    <property type="evidence" value="ECO:0007669"/>
    <property type="project" value="UniProtKB-KW"/>
</dbReference>
<dbReference type="GO" id="GO:0005737">
    <property type="term" value="C:cytoplasm"/>
    <property type="evidence" value="ECO:0007669"/>
    <property type="project" value="UniProtKB-SubCell"/>
</dbReference>
<evidence type="ECO:0000259" key="10">
    <source>
        <dbReference type="PROSITE" id="PS50020"/>
    </source>
</evidence>
<keyword evidence="7" id="KW-0508">mRNA splicing</keyword>
<dbReference type="SUPFAM" id="SSF51045">
    <property type="entry name" value="WW domain"/>
    <property type="match status" value="1"/>
</dbReference>
<evidence type="ECO:0000256" key="1">
    <source>
        <dbReference type="ARBA" id="ARBA00004496"/>
    </source>
</evidence>
<dbReference type="InterPro" id="IPR001202">
    <property type="entry name" value="WW_dom"/>
</dbReference>
<dbReference type="OrthoDB" id="147332at2759"/>
<dbReference type="GO" id="GO:0006397">
    <property type="term" value="P:mRNA processing"/>
    <property type="evidence" value="ECO:0007669"/>
    <property type="project" value="UniProtKB-KW"/>
</dbReference>
<feature type="domain" description="WW" evidence="10">
    <location>
        <begin position="220"/>
        <end position="248"/>
    </location>
</feature>
<keyword evidence="12" id="KW-1185">Reference proteome</keyword>
<evidence type="ECO:0000256" key="2">
    <source>
        <dbReference type="ARBA" id="ARBA00009021"/>
    </source>
</evidence>
<dbReference type="PANTHER" id="PTHR11805:SF1">
    <property type="entry name" value="CYSTEINE-RICH PDZ-BINDING PROTEIN"/>
    <property type="match status" value="1"/>
</dbReference>
<dbReference type="Proteomes" id="UP000789595">
    <property type="component" value="Unassembled WGS sequence"/>
</dbReference>
<organism evidence="11 12">
    <name type="scientific">Pelagomonas calceolata</name>
    <dbReference type="NCBI Taxonomy" id="35677"/>
    <lineage>
        <taxon>Eukaryota</taxon>
        <taxon>Sar</taxon>
        <taxon>Stramenopiles</taxon>
        <taxon>Ochrophyta</taxon>
        <taxon>Pelagophyceae</taxon>
        <taxon>Pelagomonadales</taxon>
        <taxon>Pelagomonadaceae</taxon>
        <taxon>Pelagomonas</taxon>
    </lineage>
</organism>
<dbReference type="Pfam" id="PF10235">
    <property type="entry name" value="Cript"/>
    <property type="match status" value="1"/>
</dbReference>
<dbReference type="GO" id="GO:0008017">
    <property type="term" value="F:microtubule binding"/>
    <property type="evidence" value="ECO:0007669"/>
    <property type="project" value="TreeGrafter"/>
</dbReference>
<evidence type="ECO:0000313" key="12">
    <source>
        <dbReference type="Proteomes" id="UP000789595"/>
    </source>
</evidence>
<comment type="subcellular location">
    <subcellularLocation>
        <location evidence="1">Cytoplasm</location>
    </subcellularLocation>
</comment>
<dbReference type="PANTHER" id="PTHR11805">
    <property type="entry name" value="CYSTEINE-RICH PDZ-BINDING PROTEIN"/>
    <property type="match status" value="1"/>
</dbReference>
<sequence>MVCKDCEKKLSKVIVPDKWKDGARNVTGGTDGGRATTYRNSLLQVRGATQRFQAGVKTCRICKSKVAQDANYCQECAHHNGICAMCGKRVDDLRFDRRGGVKPEKRKELAGVVESDYGTAERFRKKAKAPETAEEEAPPPVPAEDPEVAARRERDARAQASALGAADAALNRARNRVVGAEPAAAAPAPAPAPAGRGRGATTPAWMTQAPAPAADAYGDWQSARDATSGKVYYYNAKTQQTSWTWPPAAAPPPAPPPQQQRTRPVNPLAAGAAPPTLSADRMALRDETLGVAGEMAPQSRGDRDWRSKYDIGGGLEGRDNF</sequence>
<comment type="similarity">
    <text evidence="2">Belongs to the CRIPT family.</text>
</comment>
<accession>A0A8J2S3T4</accession>
<feature type="compositionally biased region" description="Basic and acidic residues" evidence="9">
    <location>
        <begin position="148"/>
        <end position="157"/>
    </location>
</feature>
<dbReference type="SMART" id="SM00456">
    <property type="entry name" value="WW"/>
    <property type="match status" value="1"/>
</dbReference>
<feature type="region of interest" description="Disordered" evidence="9">
    <location>
        <begin position="290"/>
        <end position="321"/>
    </location>
</feature>
<feature type="region of interest" description="Disordered" evidence="9">
    <location>
        <begin position="243"/>
        <end position="277"/>
    </location>
</feature>
<keyword evidence="6" id="KW-0747">Spliceosome</keyword>
<dbReference type="PROSITE" id="PS50020">
    <property type="entry name" value="WW_DOMAIN_2"/>
    <property type="match status" value="1"/>
</dbReference>
<dbReference type="GO" id="GO:0031122">
    <property type="term" value="P:cytoplasmic microtubule organization"/>
    <property type="evidence" value="ECO:0007669"/>
    <property type="project" value="TreeGrafter"/>
</dbReference>
<proteinExistence type="inferred from homology"/>
<evidence type="ECO:0000256" key="4">
    <source>
        <dbReference type="ARBA" id="ARBA00022490"/>
    </source>
</evidence>
<feature type="region of interest" description="Disordered" evidence="9">
    <location>
        <begin position="120"/>
        <end position="163"/>
    </location>
</feature>
<protein>
    <recommendedName>
        <fullName evidence="3">Cysteine-rich PDZ-binding protein</fullName>
    </recommendedName>
    <alternativeName>
        <fullName evidence="8">Cysteine-rich interactor of PDZ three</fullName>
    </alternativeName>
</protein>